<dbReference type="AlphaFoldDB" id="A0A2P8VMD2"/>
<evidence type="ECO:0000313" key="1">
    <source>
        <dbReference type="EMBL" id="PSN08727.1"/>
    </source>
</evidence>
<dbReference type="RefSeq" id="WP_106876458.1">
    <property type="nucleotide sequence ID" value="NZ_PYEP01000002.1"/>
</dbReference>
<dbReference type="EMBL" id="PYEP01000002">
    <property type="protein sequence ID" value="PSN08727.1"/>
    <property type="molecule type" value="Genomic_DNA"/>
</dbReference>
<accession>A0A2P8VMD2</accession>
<reference evidence="1 2" key="1">
    <citation type="submission" date="2018-03" db="EMBL/GenBank/DDBJ databases">
        <title>Draft genome sequence of the first documented clinical Siccibacter turicensis isolate in Austria.</title>
        <authorList>
            <person name="Lepuschitz S."/>
            <person name="Pekard-Amenitsch S."/>
            <person name="Haunold R."/>
            <person name="Schill S."/>
            <person name="Mach R."/>
            <person name="Allerberger F."/>
            <person name="Ruppitsch W."/>
            <person name="Forsythe S.J."/>
        </authorList>
    </citation>
    <scope>NUCLEOTIDE SEQUENCE [LARGE SCALE GENOMIC DNA]</scope>
    <source>
        <strain evidence="1 2">6100069499-17</strain>
    </source>
</reference>
<sequence length="205" mass="23027">MWFSRKKRIAVRAIVPGIRRLSRWRIRRRNATPATPLETLLKEYGDGQQASTQDYPWCFALPAGVVGHAGPLVGAVQMHTGAVLYVSLPEPALEEFLQPTHSLAFWLARALVARPITTTRRLRRTCRLIETHFCAASGSKQPPALMALLADCCEEDYAGSERCGVACMPWAAWPAVINKGGYLWLWKQNQHGRIVDSRRISLIHK</sequence>
<proteinExistence type="predicted"/>
<comment type="caution">
    <text evidence="1">The sequence shown here is derived from an EMBL/GenBank/DDBJ whole genome shotgun (WGS) entry which is preliminary data.</text>
</comment>
<name>A0A2P8VMD2_9ENTR</name>
<evidence type="ECO:0000313" key="2">
    <source>
        <dbReference type="Proteomes" id="UP000240212"/>
    </source>
</evidence>
<keyword evidence="2" id="KW-1185">Reference proteome</keyword>
<dbReference type="OrthoDB" id="6518583at2"/>
<dbReference type="Proteomes" id="UP000240212">
    <property type="component" value="Unassembled WGS sequence"/>
</dbReference>
<gene>
    <name evidence="1" type="ORF">C7G83_05040</name>
</gene>
<protein>
    <submittedName>
        <fullName evidence="1">Uncharacterized protein</fullName>
    </submittedName>
</protein>
<dbReference type="STRING" id="1388748.GCA_000463155_03175"/>
<organism evidence="1 2">
    <name type="scientific">Siccibacter turicensis</name>
    <dbReference type="NCBI Taxonomy" id="357233"/>
    <lineage>
        <taxon>Bacteria</taxon>
        <taxon>Pseudomonadati</taxon>
        <taxon>Pseudomonadota</taxon>
        <taxon>Gammaproteobacteria</taxon>
        <taxon>Enterobacterales</taxon>
        <taxon>Enterobacteriaceae</taxon>
        <taxon>Siccibacter</taxon>
    </lineage>
</organism>